<keyword evidence="1" id="KW-0472">Membrane</keyword>
<keyword evidence="1" id="KW-0812">Transmembrane</keyword>
<sequence length="69" mass="7723">MNHIKKAEIVFPEVSDRKMHVQRKISVETGKKVERSKFEDVCEALGFSIIFTACFLIILAIITGVAGTQ</sequence>
<keyword evidence="1" id="KW-1133">Transmembrane helix</keyword>
<comment type="caution">
    <text evidence="2">The sequence shown here is derived from an EMBL/GenBank/DDBJ whole genome shotgun (WGS) entry which is preliminary data.</text>
</comment>
<organism evidence="2 3">
    <name type="scientific">Aporhodopirellula aestuarii</name>
    <dbReference type="NCBI Taxonomy" id="2950107"/>
    <lineage>
        <taxon>Bacteria</taxon>
        <taxon>Pseudomonadati</taxon>
        <taxon>Planctomycetota</taxon>
        <taxon>Planctomycetia</taxon>
        <taxon>Pirellulales</taxon>
        <taxon>Pirellulaceae</taxon>
        <taxon>Aporhodopirellula</taxon>
    </lineage>
</organism>
<protein>
    <submittedName>
        <fullName evidence="2">Uncharacterized protein</fullName>
    </submittedName>
</protein>
<evidence type="ECO:0000313" key="3">
    <source>
        <dbReference type="Proteomes" id="UP001202961"/>
    </source>
</evidence>
<reference evidence="2 3" key="1">
    <citation type="journal article" date="2022" name="Syst. Appl. Microbiol.">
        <title>Rhodopirellula aestuarii sp. nov., a novel member of the genus Rhodopirellula isolated from brackish sediments collected in the Tagus River estuary, Portugal.</title>
        <authorList>
            <person name="Vitorino I.R."/>
            <person name="Klimek D."/>
            <person name="Calusinska M."/>
            <person name="Lobo-da-Cunha A."/>
            <person name="Vasconcelos V."/>
            <person name="Lage O.M."/>
        </authorList>
    </citation>
    <scope>NUCLEOTIDE SEQUENCE [LARGE SCALE GENOMIC DNA]</scope>
    <source>
        <strain evidence="2 3">ICT_H3.1</strain>
    </source>
</reference>
<accession>A0ABT0U563</accession>
<name>A0ABT0U563_9BACT</name>
<gene>
    <name evidence="2" type="ORF">NB063_15850</name>
</gene>
<keyword evidence="3" id="KW-1185">Reference proteome</keyword>
<proteinExistence type="predicted"/>
<dbReference type="Proteomes" id="UP001202961">
    <property type="component" value="Unassembled WGS sequence"/>
</dbReference>
<feature type="transmembrane region" description="Helical" evidence="1">
    <location>
        <begin position="44"/>
        <end position="66"/>
    </location>
</feature>
<evidence type="ECO:0000256" key="1">
    <source>
        <dbReference type="SAM" id="Phobius"/>
    </source>
</evidence>
<evidence type="ECO:0000313" key="2">
    <source>
        <dbReference type="EMBL" id="MCM2372079.1"/>
    </source>
</evidence>
<dbReference type="EMBL" id="JAMQBK010000039">
    <property type="protein sequence ID" value="MCM2372079.1"/>
    <property type="molecule type" value="Genomic_DNA"/>
</dbReference>
<dbReference type="RefSeq" id="WP_250929704.1">
    <property type="nucleotide sequence ID" value="NZ_JAMQBK010000039.1"/>
</dbReference>